<protein>
    <submittedName>
        <fullName evidence="1">Uncharacterized protein</fullName>
    </submittedName>
</protein>
<dbReference type="AlphaFoldDB" id="A0A2P2N8Z8"/>
<organism evidence="1">
    <name type="scientific">Rhizophora mucronata</name>
    <name type="common">Asiatic mangrove</name>
    <dbReference type="NCBI Taxonomy" id="61149"/>
    <lineage>
        <taxon>Eukaryota</taxon>
        <taxon>Viridiplantae</taxon>
        <taxon>Streptophyta</taxon>
        <taxon>Embryophyta</taxon>
        <taxon>Tracheophyta</taxon>
        <taxon>Spermatophyta</taxon>
        <taxon>Magnoliopsida</taxon>
        <taxon>eudicotyledons</taxon>
        <taxon>Gunneridae</taxon>
        <taxon>Pentapetalae</taxon>
        <taxon>rosids</taxon>
        <taxon>fabids</taxon>
        <taxon>Malpighiales</taxon>
        <taxon>Rhizophoraceae</taxon>
        <taxon>Rhizophora</taxon>
    </lineage>
</organism>
<evidence type="ECO:0000313" key="1">
    <source>
        <dbReference type="EMBL" id="MBX38923.1"/>
    </source>
</evidence>
<name>A0A2P2N8Z8_RHIMU</name>
<sequence length="48" mass="5482">MSLCFCKRQPCSAFFCSFHNLQYSGPVITYRVLQLLPVCNSLISLRVP</sequence>
<accession>A0A2P2N8Z8</accession>
<reference evidence="1" key="1">
    <citation type="submission" date="2018-02" db="EMBL/GenBank/DDBJ databases">
        <title>Rhizophora mucronata_Transcriptome.</title>
        <authorList>
            <person name="Meera S.P."/>
            <person name="Sreeshan A."/>
            <person name="Augustine A."/>
        </authorList>
    </citation>
    <scope>NUCLEOTIDE SEQUENCE</scope>
    <source>
        <tissue evidence="1">Leaf</tissue>
    </source>
</reference>
<proteinExistence type="predicted"/>
<dbReference type="EMBL" id="GGEC01058439">
    <property type="protein sequence ID" value="MBX38923.1"/>
    <property type="molecule type" value="Transcribed_RNA"/>
</dbReference>